<keyword evidence="3" id="KW-1185">Reference proteome</keyword>
<keyword evidence="1" id="KW-0472">Membrane</keyword>
<reference evidence="2 3" key="1">
    <citation type="journal article" date="2015" name="Int. J. Syst. Evol. Microbiol.">
        <title>Acinetobacter equi sp. nov. isolated from horse faeces.</title>
        <authorList>
            <person name="Poppel M.T."/>
            <person name="Skiebe E."/>
            <person name="Laue M."/>
            <person name="Bergmann H."/>
            <person name="Ebersberger I."/>
            <person name="Garn T."/>
            <person name="Fruth A."/>
            <person name="Baumgardt S."/>
            <person name="Busse H.J."/>
            <person name="Wilharm G."/>
        </authorList>
    </citation>
    <scope>NUCLEOTIDE SEQUENCE [LARGE SCALE GENOMIC DNA]</scope>
    <source>
        <strain evidence="2 3">114</strain>
    </source>
</reference>
<dbReference type="OrthoDB" id="6693139at2"/>
<evidence type="ECO:0000313" key="3">
    <source>
        <dbReference type="Proteomes" id="UP000064939"/>
    </source>
</evidence>
<dbReference type="AlphaFoldDB" id="A0A0N9V776"/>
<sequence>MTSLLWGEYPVVDKKTTFQLVKEDQIRSFAKVIQNNQNPQFVVIGTDNAYLIDGATQNINRLLELNSSSQTLEILADYDNNLTLELDQKQQNNYEFSSQLQFRLIIKNPSEEQKNTLKAEAKTLNAKVNESTDELRITANIPIKGKIIVLDDRLKALEQQQMSKQYKIKLGYTSNTKSFDGGQFLSNLIYTPFALVADAIVIPLASVGVAGAVLTGK</sequence>
<keyword evidence="1" id="KW-0812">Transmembrane</keyword>
<evidence type="ECO:0000313" key="2">
    <source>
        <dbReference type="EMBL" id="ALH95056.1"/>
    </source>
</evidence>
<dbReference type="RefSeq" id="WP_054580954.1">
    <property type="nucleotide sequence ID" value="NZ_CP012808.1"/>
</dbReference>
<keyword evidence="1" id="KW-1133">Transmembrane helix</keyword>
<dbReference type="Proteomes" id="UP000064939">
    <property type="component" value="Chromosome"/>
</dbReference>
<dbReference type="EMBL" id="CP012808">
    <property type="protein sequence ID" value="ALH95056.1"/>
    <property type="molecule type" value="Genomic_DNA"/>
</dbReference>
<accession>A0A0N9V776</accession>
<gene>
    <name evidence="2" type="ORF">AOY20_05620</name>
</gene>
<name>A0A0N9V776_9GAMM</name>
<feature type="transmembrane region" description="Helical" evidence="1">
    <location>
        <begin position="193"/>
        <end position="214"/>
    </location>
</feature>
<organism evidence="2 3">
    <name type="scientific">Acinetobacter equi</name>
    <dbReference type="NCBI Taxonomy" id="1324350"/>
    <lineage>
        <taxon>Bacteria</taxon>
        <taxon>Pseudomonadati</taxon>
        <taxon>Pseudomonadota</taxon>
        <taxon>Gammaproteobacteria</taxon>
        <taxon>Moraxellales</taxon>
        <taxon>Moraxellaceae</taxon>
        <taxon>Acinetobacter</taxon>
    </lineage>
</organism>
<proteinExistence type="predicted"/>
<dbReference type="KEGG" id="aei:AOY20_05620"/>
<evidence type="ECO:0000256" key="1">
    <source>
        <dbReference type="SAM" id="Phobius"/>
    </source>
</evidence>
<protein>
    <submittedName>
        <fullName evidence="2">Uncharacterized protein</fullName>
    </submittedName>
</protein>